<organism evidence="9 10">
    <name type="scientific">Anditalea andensis</name>
    <dbReference type="NCBI Taxonomy" id="1048983"/>
    <lineage>
        <taxon>Bacteria</taxon>
        <taxon>Pseudomonadati</taxon>
        <taxon>Bacteroidota</taxon>
        <taxon>Cytophagia</taxon>
        <taxon>Cytophagales</taxon>
        <taxon>Cytophagaceae</taxon>
        <taxon>Anditalea</taxon>
    </lineage>
</organism>
<dbReference type="STRING" id="1048983.EL17_20450"/>
<protein>
    <recommendedName>
        <fullName evidence="11">ABC transporter permease</fullName>
    </recommendedName>
</protein>
<dbReference type="GO" id="GO:0005886">
    <property type="term" value="C:plasma membrane"/>
    <property type="evidence" value="ECO:0007669"/>
    <property type="project" value="UniProtKB-SubCell"/>
</dbReference>
<feature type="domain" description="MacB-like periplasmic core" evidence="8">
    <location>
        <begin position="20"/>
        <end position="256"/>
    </location>
</feature>
<dbReference type="OrthoDB" id="5933722at2"/>
<evidence type="ECO:0000259" key="7">
    <source>
        <dbReference type="Pfam" id="PF02687"/>
    </source>
</evidence>
<feature type="transmembrane region" description="Helical" evidence="6">
    <location>
        <begin position="686"/>
        <end position="710"/>
    </location>
</feature>
<reference evidence="9 10" key="1">
    <citation type="submission" date="2014-04" db="EMBL/GenBank/DDBJ databases">
        <title>Characterization and application of a salt tolerant electro-active bacterium.</title>
        <authorList>
            <person name="Yang L."/>
            <person name="Wei S."/>
            <person name="Tay Q.X.M."/>
        </authorList>
    </citation>
    <scope>NUCLEOTIDE SEQUENCE [LARGE SCALE GENOMIC DNA]</scope>
    <source>
        <strain evidence="9 10">LY1</strain>
    </source>
</reference>
<dbReference type="GO" id="GO:0022857">
    <property type="term" value="F:transmembrane transporter activity"/>
    <property type="evidence" value="ECO:0007669"/>
    <property type="project" value="TreeGrafter"/>
</dbReference>
<evidence type="ECO:0000256" key="2">
    <source>
        <dbReference type="ARBA" id="ARBA00022475"/>
    </source>
</evidence>
<comment type="subcellular location">
    <subcellularLocation>
        <location evidence="1">Cell membrane</location>
        <topology evidence="1">Multi-pass membrane protein</topology>
    </subcellularLocation>
</comment>
<evidence type="ECO:0000256" key="1">
    <source>
        <dbReference type="ARBA" id="ARBA00004651"/>
    </source>
</evidence>
<evidence type="ECO:0000259" key="8">
    <source>
        <dbReference type="Pfam" id="PF12704"/>
    </source>
</evidence>
<feature type="domain" description="ABC3 transporter permease C-terminal" evidence="7">
    <location>
        <begin position="694"/>
        <end position="806"/>
    </location>
</feature>
<evidence type="ECO:0000313" key="10">
    <source>
        <dbReference type="Proteomes" id="UP000027821"/>
    </source>
</evidence>
<dbReference type="PANTHER" id="PTHR30572">
    <property type="entry name" value="MEMBRANE COMPONENT OF TRANSPORTER-RELATED"/>
    <property type="match status" value="1"/>
</dbReference>
<dbReference type="Pfam" id="PF12704">
    <property type="entry name" value="MacB_PCD"/>
    <property type="match status" value="1"/>
</dbReference>
<evidence type="ECO:0000256" key="4">
    <source>
        <dbReference type="ARBA" id="ARBA00022989"/>
    </source>
</evidence>
<keyword evidence="3 6" id="KW-0812">Transmembrane</keyword>
<feature type="domain" description="ABC3 transporter permease C-terminal" evidence="7">
    <location>
        <begin position="305"/>
        <end position="418"/>
    </location>
</feature>
<keyword evidence="2" id="KW-1003">Cell membrane</keyword>
<dbReference type="InterPro" id="IPR050250">
    <property type="entry name" value="Macrolide_Exporter_MacB"/>
</dbReference>
<dbReference type="AlphaFoldDB" id="A0A074KPK6"/>
<dbReference type="Pfam" id="PF02687">
    <property type="entry name" value="FtsX"/>
    <property type="match status" value="2"/>
</dbReference>
<evidence type="ECO:0000256" key="6">
    <source>
        <dbReference type="SAM" id="Phobius"/>
    </source>
</evidence>
<feature type="transmembrane region" description="Helical" evidence="6">
    <location>
        <begin position="393"/>
        <end position="416"/>
    </location>
</feature>
<dbReference type="InterPro" id="IPR025857">
    <property type="entry name" value="MacB_PCD"/>
</dbReference>
<feature type="transmembrane region" description="Helical" evidence="6">
    <location>
        <begin position="437"/>
        <end position="461"/>
    </location>
</feature>
<dbReference type="eggNOG" id="COG0577">
    <property type="taxonomic scope" value="Bacteria"/>
</dbReference>
<evidence type="ECO:0008006" key="11">
    <source>
        <dbReference type="Google" id="ProtNLM"/>
    </source>
</evidence>
<dbReference type="InterPro" id="IPR003838">
    <property type="entry name" value="ABC3_permease_C"/>
</dbReference>
<feature type="transmembrane region" description="Helical" evidence="6">
    <location>
        <begin position="777"/>
        <end position="798"/>
    </location>
</feature>
<name>A0A074KPK6_9BACT</name>
<keyword evidence="5 6" id="KW-0472">Membrane</keyword>
<evidence type="ECO:0000256" key="3">
    <source>
        <dbReference type="ARBA" id="ARBA00022692"/>
    </source>
</evidence>
<dbReference type="PANTHER" id="PTHR30572:SF18">
    <property type="entry name" value="ABC-TYPE MACROLIDE FAMILY EXPORT SYSTEM PERMEASE COMPONENT 2"/>
    <property type="match status" value="1"/>
</dbReference>
<feature type="transmembrane region" description="Helical" evidence="6">
    <location>
        <begin position="303"/>
        <end position="327"/>
    </location>
</feature>
<sequence>MWKNYFKIAYRNLLRQKVNTFINVMSLTLGIAGALVIYTILHYESGFDAFHTNADQTYRVVHHNKTSDGMQYWNTTAYPLADALRQAFPELIVTQTSGPITAKLSSTKAENQLNYEEDKIWFVDPMYFDVFDYKGAYADGEIWIGGDQDKAFEHPNSVVLTLKAAKRYFGKVADTPANVIGQSLVLNEHASMMVSGIIQNPPLNSSMPFEILLPYEYFKGNNKSQAESWEGNHQGTTYLVIPPGTDPTQLTEKIATLKSQFLSKEDNERIAYHLQPLSEIHTETLYGSSPGSYVTSQSIINGLWLLAFVLILISCLNYINLATALSIKRAREVGIRKVLGSTKQQLFFQHMSEALLTSTLAFIAAFFIGNWVIGVINEIIDFATFEFPIDLEFYLLSIVLICATTFLAGGYPGIVMTQFTPIMALKNRLSLASGNGLSFRHSMIVFQFAIAQALIAGTLIMSNQMNFIQKKDLGYKKDDILSIKLQDLNTQKREAFRQSLLQIPAINQVSFSSGAPTTHERQYGSSFRLSHEPVEMRRGTELKFIDREYISLFQISLEAGQMMPFKDEYNLSDGLIVNENLVQNLGLTPEEAIGMDLLTNEGTASIIAVVKDFHNNALQEEIMPCIMVFGGSNFLDETNIGISENINYANLNDDIKASWQKVYPDEKMSIEFLNEKLDDFYRLENYLFQVLQVASGLAILIGCLGLYGLVLLAAQQRTKEIGIRKLVGASITGIITLLSWDFIKLILVAITLATPIIFLLMDDYLQRFAFRIDLEWWYFLGSGIITFTIALVTVSYQASKTALMNPVNALRSE</sequence>
<feature type="transmembrane region" description="Helical" evidence="6">
    <location>
        <begin position="21"/>
        <end position="41"/>
    </location>
</feature>
<feature type="transmembrane region" description="Helical" evidence="6">
    <location>
        <begin position="354"/>
        <end position="373"/>
    </location>
</feature>
<dbReference type="Proteomes" id="UP000027821">
    <property type="component" value="Unassembled WGS sequence"/>
</dbReference>
<keyword evidence="10" id="KW-1185">Reference proteome</keyword>
<keyword evidence="4 6" id="KW-1133">Transmembrane helix</keyword>
<accession>A0A074KPK6</accession>
<dbReference type="RefSeq" id="WP_035078849.1">
    <property type="nucleotide sequence ID" value="NZ_JMIH01000034.1"/>
</dbReference>
<proteinExistence type="predicted"/>
<evidence type="ECO:0000313" key="9">
    <source>
        <dbReference type="EMBL" id="KEO71891.1"/>
    </source>
</evidence>
<gene>
    <name evidence="9" type="ORF">EL17_20450</name>
</gene>
<comment type="caution">
    <text evidence="9">The sequence shown here is derived from an EMBL/GenBank/DDBJ whole genome shotgun (WGS) entry which is preliminary data.</text>
</comment>
<feature type="transmembrane region" description="Helical" evidence="6">
    <location>
        <begin position="746"/>
        <end position="765"/>
    </location>
</feature>
<dbReference type="EMBL" id="JMIH01000034">
    <property type="protein sequence ID" value="KEO71891.1"/>
    <property type="molecule type" value="Genomic_DNA"/>
</dbReference>
<evidence type="ECO:0000256" key="5">
    <source>
        <dbReference type="ARBA" id="ARBA00023136"/>
    </source>
</evidence>